<dbReference type="AlphaFoldDB" id="A0AAE9HY81"/>
<organism evidence="6 7">
    <name type="scientific">Conchiformibius steedae DSM 2580</name>
    <dbReference type="NCBI Taxonomy" id="1121352"/>
    <lineage>
        <taxon>Bacteria</taxon>
        <taxon>Pseudomonadati</taxon>
        <taxon>Pseudomonadota</taxon>
        <taxon>Betaproteobacteria</taxon>
        <taxon>Neisseriales</taxon>
        <taxon>Neisseriaceae</taxon>
        <taxon>Conchiformibius</taxon>
    </lineage>
</organism>
<dbReference type="GO" id="GO:0017089">
    <property type="term" value="F:glycolipid transfer activity"/>
    <property type="evidence" value="ECO:0007669"/>
    <property type="project" value="TreeGrafter"/>
</dbReference>
<dbReference type="NCBIfam" id="TIGR04409">
    <property type="entry name" value="LptC_YrbK"/>
    <property type="match status" value="1"/>
</dbReference>
<name>A0AAE9HY81_9NEIS</name>
<dbReference type="GO" id="GO:0030288">
    <property type="term" value="C:outer membrane-bounded periplasmic space"/>
    <property type="evidence" value="ECO:0007669"/>
    <property type="project" value="TreeGrafter"/>
</dbReference>
<keyword evidence="4" id="KW-1133">Transmembrane helix</keyword>
<evidence type="ECO:0000256" key="5">
    <source>
        <dbReference type="ARBA" id="ARBA00023136"/>
    </source>
</evidence>
<dbReference type="Proteomes" id="UP001056819">
    <property type="component" value="Chromosome"/>
</dbReference>
<dbReference type="InterPro" id="IPR026265">
    <property type="entry name" value="LptC"/>
</dbReference>
<dbReference type="GO" id="GO:0005886">
    <property type="term" value="C:plasma membrane"/>
    <property type="evidence" value="ECO:0007669"/>
    <property type="project" value="InterPro"/>
</dbReference>
<reference evidence="6" key="1">
    <citation type="submission" date="2022-05" db="EMBL/GenBank/DDBJ databases">
        <title>Alysiella filiformis genome sequencing.</title>
        <authorList>
            <person name="Viehboeck T."/>
        </authorList>
    </citation>
    <scope>NUCLEOTIDE SEQUENCE</scope>
    <source>
        <strain evidence="6">DSM 2580</strain>
    </source>
</reference>
<dbReference type="InterPro" id="IPR010664">
    <property type="entry name" value="LipoPS_assembly_LptC-rel"/>
</dbReference>
<dbReference type="PANTHER" id="PTHR37481:SF1">
    <property type="entry name" value="LIPOPOLYSACCHARIDE EXPORT SYSTEM PROTEIN LPTC"/>
    <property type="match status" value="1"/>
</dbReference>
<evidence type="ECO:0000313" key="6">
    <source>
        <dbReference type="EMBL" id="URD67351.1"/>
    </source>
</evidence>
<sequence length="191" mass="21782">MMLRSNWLFPLALAVILGGLSAWLERISTIHTETVRLNPKLPQYEMTGMAGRRFDEQGKLREKLDAQRAWQLPDGKDVFLQGADLQALDADGQHYSVYSELARYHLASKQIDFEQGVLLRRHHRQAEDTEIRTDTLTVDTVARTARTDAPVHFRQGRSEGSALGMFYDHNSGKLDLPAQVKALIYDPKYEE</sequence>
<dbReference type="Gene3D" id="2.60.450.10">
    <property type="entry name" value="Lipopolysaccharide (LPS) transport protein A like domain"/>
    <property type="match status" value="1"/>
</dbReference>
<evidence type="ECO:0000256" key="3">
    <source>
        <dbReference type="ARBA" id="ARBA00022692"/>
    </source>
</evidence>
<gene>
    <name evidence="6" type="primary">lptC</name>
    <name evidence="6" type="ORF">LNQ82_09215</name>
</gene>
<dbReference type="InterPro" id="IPR052363">
    <property type="entry name" value="LPS_export_LptC"/>
</dbReference>
<accession>A0AAE9HY81</accession>
<dbReference type="EMBL" id="CP097501">
    <property type="protein sequence ID" value="URD67351.1"/>
    <property type="molecule type" value="Genomic_DNA"/>
</dbReference>
<dbReference type="GO" id="GO:0015221">
    <property type="term" value="F:lipopolysaccharide transmembrane transporter activity"/>
    <property type="evidence" value="ECO:0007669"/>
    <property type="project" value="InterPro"/>
</dbReference>
<evidence type="ECO:0000256" key="1">
    <source>
        <dbReference type="ARBA" id="ARBA00022475"/>
    </source>
</evidence>
<dbReference type="Pfam" id="PF06835">
    <property type="entry name" value="LptC"/>
    <property type="match status" value="1"/>
</dbReference>
<protein>
    <submittedName>
        <fullName evidence="6">LPS export ABC transporter periplasmic protein LptC</fullName>
    </submittedName>
</protein>
<dbReference type="PANTHER" id="PTHR37481">
    <property type="entry name" value="LIPOPOLYSACCHARIDE EXPORT SYSTEM PROTEIN LPTC"/>
    <property type="match status" value="1"/>
</dbReference>
<evidence type="ECO:0000256" key="2">
    <source>
        <dbReference type="ARBA" id="ARBA00022519"/>
    </source>
</evidence>
<proteinExistence type="predicted"/>
<dbReference type="RefSeq" id="WP_027021253.1">
    <property type="nucleotide sequence ID" value="NZ_CP097501.1"/>
</dbReference>
<evidence type="ECO:0000313" key="7">
    <source>
        <dbReference type="Proteomes" id="UP001056819"/>
    </source>
</evidence>
<keyword evidence="1" id="KW-1003">Cell membrane</keyword>
<keyword evidence="2" id="KW-0997">Cell inner membrane</keyword>
<evidence type="ECO:0000256" key="4">
    <source>
        <dbReference type="ARBA" id="ARBA00022989"/>
    </source>
</evidence>
<keyword evidence="5" id="KW-0472">Membrane</keyword>
<keyword evidence="3" id="KW-0812">Transmembrane</keyword>